<evidence type="ECO:0000256" key="1">
    <source>
        <dbReference type="ARBA" id="ARBA00008072"/>
    </source>
</evidence>
<gene>
    <name evidence="13" type="ORF">POLS_LOCUS7594</name>
</gene>
<evidence type="ECO:0000313" key="14">
    <source>
        <dbReference type="Proteomes" id="UP001153618"/>
    </source>
</evidence>
<dbReference type="GO" id="GO:0008270">
    <property type="term" value="F:zinc ion binding"/>
    <property type="evidence" value="ECO:0007669"/>
    <property type="project" value="UniProtKB-UniRule"/>
</dbReference>
<evidence type="ECO:0000256" key="10">
    <source>
        <dbReference type="RuleBase" id="RU361277"/>
    </source>
</evidence>
<dbReference type="FunFam" id="3.40.50.720:FF:000068">
    <property type="entry name" value="Sorbitol dehydrogenase"/>
    <property type="match status" value="1"/>
</dbReference>
<keyword evidence="14" id="KW-1185">Reference proteome</keyword>
<name>A0A9W4I304_PENOL</name>
<comment type="caution">
    <text evidence="13">The sequence shown here is derived from an EMBL/GenBank/DDBJ whole genome shotgun (WGS) entry which is preliminary data.</text>
</comment>
<organism evidence="13 14">
    <name type="scientific">Penicillium olsonii</name>
    <dbReference type="NCBI Taxonomy" id="99116"/>
    <lineage>
        <taxon>Eukaryota</taxon>
        <taxon>Fungi</taxon>
        <taxon>Dikarya</taxon>
        <taxon>Ascomycota</taxon>
        <taxon>Pezizomycotina</taxon>
        <taxon>Eurotiomycetes</taxon>
        <taxon>Eurotiomycetidae</taxon>
        <taxon>Eurotiales</taxon>
        <taxon>Aspergillaceae</taxon>
        <taxon>Penicillium</taxon>
    </lineage>
</organism>
<proteinExistence type="inferred from homology"/>
<evidence type="ECO:0000256" key="4">
    <source>
        <dbReference type="ARBA" id="ARBA00022833"/>
    </source>
</evidence>
<comment type="catalytic activity">
    <reaction evidence="11">
        <text>xylitol + NAD(+) = D-xylulose + NADH + H(+)</text>
        <dbReference type="Rhea" id="RHEA:20433"/>
        <dbReference type="ChEBI" id="CHEBI:15378"/>
        <dbReference type="ChEBI" id="CHEBI:17140"/>
        <dbReference type="ChEBI" id="CHEBI:17151"/>
        <dbReference type="ChEBI" id="CHEBI:57540"/>
        <dbReference type="ChEBI" id="CHEBI:57945"/>
        <dbReference type="EC" id="1.1.1.9"/>
    </reaction>
</comment>
<comment type="pathway">
    <text evidence="8 11">Carbohydrate degradation; L-arabinose degradation via L-arabinitol; D-xylulose 5-phosphate from L-arabinose (fungal route): step 4/5.</text>
</comment>
<keyword evidence="6 11" id="KW-0520">NAD</keyword>
<dbReference type="GO" id="GO:0046526">
    <property type="term" value="F:D-xylulose reductase activity"/>
    <property type="evidence" value="ECO:0007669"/>
    <property type="project" value="UniProtKB-EC"/>
</dbReference>
<dbReference type="InterPro" id="IPR013154">
    <property type="entry name" value="ADH-like_N"/>
</dbReference>
<evidence type="ECO:0000259" key="12">
    <source>
        <dbReference type="SMART" id="SM00829"/>
    </source>
</evidence>
<dbReference type="SUPFAM" id="SSF50129">
    <property type="entry name" value="GroES-like"/>
    <property type="match status" value="1"/>
</dbReference>
<evidence type="ECO:0000256" key="3">
    <source>
        <dbReference type="ARBA" id="ARBA00022723"/>
    </source>
</evidence>
<dbReference type="PROSITE" id="PS00059">
    <property type="entry name" value="ADH_ZINC"/>
    <property type="match status" value="1"/>
</dbReference>
<dbReference type="SMART" id="SM00829">
    <property type="entry name" value="PKS_ER"/>
    <property type="match status" value="1"/>
</dbReference>
<feature type="domain" description="Enoyl reductase (ER)" evidence="12">
    <location>
        <begin position="15"/>
        <end position="355"/>
    </location>
</feature>
<dbReference type="GO" id="GO:0019569">
    <property type="term" value="P:L-arabinose catabolic process to D-xylulose 5-phosphate"/>
    <property type="evidence" value="ECO:0007669"/>
    <property type="project" value="UniProtKB-UniRule"/>
</dbReference>
<dbReference type="Pfam" id="PF08240">
    <property type="entry name" value="ADH_N"/>
    <property type="match status" value="1"/>
</dbReference>
<protein>
    <recommendedName>
        <fullName evidence="9 11">D-xylulose reductase</fullName>
        <ecNumber evidence="9 11">1.1.1.9</ecNumber>
    </recommendedName>
    <alternativeName>
        <fullName evidence="11">Xylitol dehydrogenase</fullName>
    </alternativeName>
</protein>
<dbReference type="Proteomes" id="UP001153618">
    <property type="component" value="Unassembled WGS sequence"/>
</dbReference>
<evidence type="ECO:0000256" key="8">
    <source>
        <dbReference type="ARBA" id="ARBA00025713"/>
    </source>
</evidence>
<evidence type="ECO:0000256" key="7">
    <source>
        <dbReference type="ARBA" id="ARBA00024843"/>
    </source>
</evidence>
<dbReference type="InterPro" id="IPR036291">
    <property type="entry name" value="NAD(P)-bd_dom_sf"/>
</dbReference>
<dbReference type="OrthoDB" id="3941538at2759"/>
<keyword evidence="2 11" id="KW-0859">Xylose metabolism</keyword>
<dbReference type="PANTHER" id="PTHR43161:SF9">
    <property type="entry name" value="SORBITOL DEHYDROGENASE"/>
    <property type="match status" value="1"/>
</dbReference>
<dbReference type="GO" id="GO:0003939">
    <property type="term" value="F:L-iditol 2-dehydrogenase (NAD+) activity"/>
    <property type="evidence" value="ECO:0007669"/>
    <property type="project" value="TreeGrafter"/>
</dbReference>
<comment type="cofactor">
    <cofactor evidence="11">
        <name>Zn(2+)</name>
        <dbReference type="ChEBI" id="CHEBI:29105"/>
    </cofactor>
    <text evidence="11">Binds 1 or 2 Zn(2+) ions per subunit.</text>
</comment>
<evidence type="ECO:0000256" key="9">
    <source>
        <dbReference type="ARBA" id="ARBA00026119"/>
    </source>
</evidence>
<reference evidence="13" key="1">
    <citation type="submission" date="2021-07" db="EMBL/GenBank/DDBJ databases">
        <authorList>
            <person name="Branca A.L. A."/>
        </authorList>
    </citation>
    <scope>NUCLEOTIDE SEQUENCE</scope>
</reference>
<comment type="similarity">
    <text evidence="1 10">Belongs to the zinc-containing alcohol dehydrogenase family.</text>
</comment>
<dbReference type="EMBL" id="CAJVOS010000049">
    <property type="protein sequence ID" value="CAG8202886.1"/>
    <property type="molecule type" value="Genomic_DNA"/>
</dbReference>
<evidence type="ECO:0000313" key="13">
    <source>
        <dbReference type="EMBL" id="CAG8202886.1"/>
    </source>
</evidence>
<sequence length="360" mass="38717">MTENTQTNLSCLLCGPGKVRFEEREVPVVEDPHDILVRISYVGVCGSDAHFWTHGGVIRMVSEEEPLVMGHEASGVVFSVGPAVTKVVPGDRVAIEPGFPCRRCTQCKAGKYNLCPEIQFAADPPRAHGTLARFFRAPEDFVYKVPESVSLQEAVLVEPLAVAVHGARIAQIAPGDNVLVQGSGTIGLLAAAVSKAFGAKAIFVADINKAKLDFAKQFVEECLTFIPDTKSTPEEEAIRFKREMNLSNGVDVVLECTGVESSARTGIFASAAGSTFVQIGLGKPDLNLPILAMCEKETVLKTAWRYSPGDYDIALDLLASGKINVKSLISSIVPFTDAAVAWERTKRGEGIKNLIEGVRD</sequence>
<dbReference type="CDD" id="cd05285">
    <property type="entry name" value="sorbitol_DH"/>
    <property type="match status" value="1"/>
</dbReference>
<keyword evidence="11" id="KW-0119">Carbohydrate metabolism</keyword>
<dbReference type="InterPro" id="IPR002328">
    <property type="entry name" value="ADH_Zn_CS"/>
</dbReference>
<keyword evidence="4 10" id="KW-0862">Zinc</keyword>
<evidence type="ECO:0000256" key="6">
    <source>
        <dbReference type="ARBA" id="ARBA00023027"/>
    </source>
</evidence>
<comment type="function">
    <text evidence="7 11">Xylitol dehydrogenase which catalyzes the conversion of xylitol to D-xylulose. Xylose is a major component of hemicelluloses such as xylan. Most fungi utilize D-xylose via three enzymatic reactions, xylose reductase (XR), xylitol dehydrogenase (XDH), and xylulokinase, to form xylulose 5-phosphate, which enters pentose phosphate pathway.</text>
</comment>
<accession>A0A9W4I304</accession>
<keyword evidence="3 10" id="KW-0479">Metal-binding</keyword>
<keyword evidence="5 11" id="KW-0560">Oxidoreductase</keyword>
<dbReference type="PANTHER" id="PTHR43161">
    <property type="entry name" value="SORBITOL DEHYDROGENASE"/>
    <property type="match status" value="1"/>
</dbReference>
<dbReference type="Pfam" id="PF00107">
    <property type="entry name" value="ADH_zinc_N"/>
    <property type="match status" value="1"/>
</dbReference>
<dbReference type="InterPro" id="IPR020843">
    <property type="entry name" value="ER"/>
</dbReference>
<dbReference type="InterPro" id="IPR045306">
    <property type="entry name" value="SDH-like"/>
</dbReference>
<dbReference type="GO" id="GO:0006062">
    <property type="term" value="P:sorbitol catabolic process"/>
    <property type="evidence" value="ECO:0007669"/>
    <property type="project" value="TreeGrafter"/>
</dbReference>
<evidence type="ECO:0000256" key="11">
    <source>
        <dbReference type="RuleBase" id="RU369026"/>
    </source>
</evidence>
<dbReference type="Gene3D" id="3.40.50.720">
    <property type="entry name" value="NAD(P)-binding Rossmann-like Domain"/>
    <property type="match status" value="1"/>
</dbReference>
<dbReference type="InterPro" id="IPR011032">
    <property type="entry name" value="GroES-like_sf"/>
</dbReference>
<dbReference type="InterPro" id="IPR013149">
    <property type="entry name" value="ADH-like_C"/>
</dbReference>
<dbReference type="GO" id="GO:0042732">
    <property type="term" value="P:D-xylose metabolic process"/>
    <property type="evidence" value="ECO:0007669"/>
    <property type="project" value="UniProtKB-UniRule"/>
</dbReference>
<evidence type="ECO:0000256" key="2">
    <source>
        <dbReference type="ARBA" id="ARBA00022629"/>
    </source>
</evidence>
<dbReference type="SUPFAM" id="SSF51735">
    <property type="entry name" value="NAD(P)-binding Rossmann-fold domains"/>
    <property type="match status" value="1"/>
</dbReference>
<dbReference type="EC" id="1.1.1.9" evidence="9 11"/>
<evidence type="ECO:0000256" key="5">
    <source>
        <dbReference type="ARBA" id="ARBA00023002"/>
    </source>
</evidence>
<dbReference type="AlphaFoldDB" id="A0A9W4I304"/>
<dbReference type="Gene3D" id="3.90.180.10">
    <property type="entry name" value="Medium-chain alcohol dehydrogenases, catalytic domain"/>
    <property type="match status" value="1"/>
</dbReference>